<keyword evidence="3" id="KW-1185">Reference proteome</keyword>
<evidence type="ECO:0000259" key="1">
    <source>
        <dbReference type="Pfam" id="PF13649"/>
    </source>
</evidence>
<evidence type="ECO:0000313" key="2">
    <source>
        <dbReference type="EMBL" id="QHW35187.1"/>
    </source>
</evidence>
<name>A0A6C0P9D1_9BACL</name>
<feature type="domain" description="Methyltransferase" evidence="1">
    <location>
        <begin position="53"/>
        <end position="139"/>
    </location>
</feature>
<keyword evidence="2" id="KW-0489">Methyltransferase</keyword>
<keyword evidence="2" id="KW-0808">Transferase</keyword>
<dbReference type="PANTHER" id="PTHR43460:SF1">
    <property type="entry name" value="METHYLTRANSFERASE TYPE 11 DOMAIN-CONTAINING PROTEIN"/>
    <property type="match status" value="1"/>
</dbReference>
<gene>
    <name evidence="2" type="ORF">GZH47_19860</name>
</gene>
<dbReference type="InterPro" id="IPR041698">
    <property type="entry name" value="Methyltransf_25"/>
</dbReference>
<dbReference type="KEGG" id="prz:GZH47_19860"/>
<dbReference type="GO" id="GO:0008168">
    <property type="term" value="F:methyltransferase activity"/>
    <property type="evidence" value="ECO:0007669"/>
    <property type="project" value="UniProtKB-KW"/>
</dbReference>
<dbReference type="InterPro" id="IPR052939">
    <property type="entry name" value="23S_rRNA_MeTrnsfrase_RlmA"/>
</dbReference>
<dbReference type="InterPro" id="IPR029063">
    <property type="entry name" value="SAM-dependent_MTases_sf"/>
</dbReference>
<accession>A0A6C0P9D1</accession>
<organism evidence="2 3">
    <name type="scientific">Paenibacillus rhizovicinus</name>
    <dbReference type="NCBI Taxonomy" id="2704463"/>
    <lineage>
        <taxon>Bacteria</taxon>
        <taxon>Bacillati</taxon>
        <taxon>Bacillota</taxon>
        <taxon>Bacilli</taxon>
        <taxon>Bacillales</taxon>
        <taxon>Paenibacillaceae</taxon>
        <taxon>Paenibacillus</taxon>
    </lineage>
</organism>
<dbReference type="AlphaFoldDB" id="A0A6C0P9D1"/>
<dbReference type="PANTHER" id="PTHR43460">
    <property type="entry name" value="METHYLTRANSFERASE"/>
    <property type="match status" value="1"/>
</dbReference>
<dbReference type="CDD" id="cd02440">
    <property type="entry name" value="AdoMet_MTases"/>
    <property type="match status" value="1"/>
</dbReference>
<evidence type="ECO:0000313" key="3">
    <source>
        <dbReference type="Proteomes" id="UP000479114"/>
    </source>
</evidence>
<dbReference type="SUPFAM" id="SSF53335">
    <property type="entry name" value="S-adenosyl-L-methionine-dependent methyltransferases"/>
    <property type="match status" value="1"/>
</dbReference>
<proteinExistence type="predicted"/>
<dbReference type="GO" id="GO:0032259">
    <property type="term" value="P:methylation"/>
    <property type="evidence" value="ECO:0007669"/>
    <property type="project" value="UniProtKB-KW"/>
</dbReference>
<dbReference type="Gene3D" id="3.40.50.150">
    <property type="entry name" value="Vaccinia Virus protein VP39"/>
    <property type="match status" value="1"/>
</dbReference>
<reference evidence="2 3" key="1">
    <citation type="submission" date="2020-02" db="EMBL/GenBank/DDBJ databases">
        <title>Paenibacillus sp. nov., isolated from rhizosphere soil of tomato.</title>
        <authorList>
            <person name="Weon H.-Y."/>
            <person name="Lee S.A."/>
        </authorList>
    </citation>
    <scope>NUCLEOTIDE SEQUENCE [LARGE SCALE GENOMIC DNA]</scope>
    <source>
        <strain evidence="2 3">14171R-81</strain>
    </source>
</reference>
<dbReference type="Pfam" id="PF13649">
    <property type="entry name" value="Methyltransf_25"/>
    <property type="match status" value="1"/>
</dbReference>
<dbReference type="EMBL" id="CP048286">
    <property type="protein sequence ID" value="QHW35187.1"/>
    <property type="molecule type" value="Genomic_DNA"/>
</dbReference>
<protein>
    <submittedName>
        <fullName evidence="2">Class I SAM-dependent methyltransferase</fullName>
    </submittedName>
</protein>
<dbReference type="Proteomes" id="UP000479114">
    <property type="component" value="Chromosome"/>
</dbReference>
<sequence length="254" mass="28012">MDARESMDYKSFYERVGARNGWDFSSVKAIAEGVAWDYAKVVQSRCKASDTLLDIGTGGGELLLRIADAAGQLVGIDHAAGMVETARRNAEREKRQNVRFMQIDAEDALPFPDASFDVVCCRHAPFRADESGRVLKPGGVLVTQQVGEGDKRNLAQAFGRGRSEATTGSLMRKYAAELNAAGFVDVQCFQYDADEYYATAEDLIFLLKHAPIIPGFGERDEDFAVLERFVADNRSDKGIRTNSERSLIIANKKL</sequence>